<dbReference type="GO" id="GO:0004674">
    <property type="term" value="F:protein serine/threonine kinase activity"/>
    <property type="evidence" value="ECO:0007669"/>
    <property type="project" value="UniProtKB-UniRule"/>
</dbReference>
<dbReference type="GO" id="GO:0043531">
    <property type="term" value="F:ADP binding"/>
    <property type="evidence" value="ECO:0007669"/>
    <property type="project" value="UniProtKB-UniRule"/>
</dbReference>
<dbReference type="InterPro" id="IPR005177">
    <property type="entry name" value="Kinase-pyrophosphorylase"/>
</dbReference>
<evidence type="ECO:0000256" key="3">
    <source>
        <dbReference type="ARBA" id="ARBA00022741"/>
    </source>
</evidence>
<dbReference type="NCBIfam" id="NF003742">
    <property type="entry name" value="PRK05339.1"/>
    <property type="match status" value="1"/>
</dbReference>
<dbReference type="EC" id="2.7.11.32" evidence="5"/>
<dbReference type="HAMAP" id="MF_00921">
    <property type="entry name" value="PDRP"/>
    <property type="match status" value="1"/>
</dbReference>
<dbReference type="GO" id="GO:0016776">
    <property type="term" value="F:phosphotransferase activity, phosphate group as acceptor"/>
    <property type="evidence" value="ECO:0007669"/>
    <property type="project" value="UniProtKB-UniRule"/>
</dbReference>
<dbReference type="EC" id="2.7.4.27" evidence="5"/>
<gene>
    <name evidence="6" type="ORF">IDH44_03950</name>
</gene>
<dbReference type="GO" id="GO:0005524">
    <property type="term" value="F:ATP binding"/>
    <property type="evidence" value="ECO:0007669"/>
    <property type="project" value="InterPro"/>
</dbReference>
<comment type="catalytic activity">
    <reaction evidence="5">
        <text>N(tele)-phospho-L-histidyl/O-phospho-L-threonyl-[pyruvate, phosphate dikinase] + phosphate + H(+) = N(tele)-phospho-L-histidyl/L-threonyl-[pyruvate, phosphate dikinase] + diphosphate</text>
        <dbReference type="Rhea" id="RHEA:43696"/>
        <dbReference type="Rhea" id="RHEA-COMP:10650"/>
        <dbReference type="Rhea" id="RHEA-COMP:10651"/>
        <dbReference type="ChEBI" id="CHEBI:15378"/>
        <dbReference type="ChEBI" id="CHEBI:30013"/>
        <dbReference type="ChEBI" id="CHEBI:33019"/>
        <dbReference type="ChEBI" id="CHEBI:43474"/>
        <dbReference type="ChEBI" id="CHEBI:61977"/>
        <dbReference type="ChEBI" id="CHEBI:83586"/>
        <dbReference type="EC" id="2.7.4.27"/>
    </reaction>
</comment>
<evidence type="ECO:0000256" key="1">
    <source>
        <dbReference type="ARBA" id="ARBA00022527"/>
    </source>
</evidence>
<comment type="function">
    <text evidence="5">Bifunctional serine/threonine kinase and phosphorylase involved in the regulation of the pyruvate, phosphate dikinase (PPDK) by catalyzing its phosphorylation/dephosphorylation.</text>
</comment>
<comment type="caution">
    <text evidence="6">The sequence shown here is derived from an EMBL/GenBank/DDBJ whole genome shotgun (WGS) entry which is preliminary data.</text>
</comment>
<protein>
    <recommendedName>
        <fullName evidence="5">Putative pyruvate, phosphate dikinase regulatory protein</fullName>
        <shortName evidence="5">PPDK regulatory protein</shortName>
        <ecNumber evidence="5">2.7.11.32</ecNumber>
        <ecNumber evidence="5">2.7.4.27</ecNumber>
    </recommendedName>
</protein>
<evidence type="ECO:0000256" key="2">
    <source>
        <dbReference type="ARBA" id="ARBA00022679"/>
    </source>
</evidence>
<evidence type="ECO:0000313" key="7">
    <source>
        <dbReference type="Proteomes" id="UP000621560"/>
    </source>
</evidence>
<comment type="similarity">
    <text evidence="5">Belongs to the pyruvate, phosphate/water dikinase regulatory protein family. PDRP subfamily.</text>
</comment>
<dbReference type="InterPro" id="IPR026565">
    <property type="entry name" value="PPDK_reg"/>
</dbReference>
<keyword evidence="3 5" id="KW-0547">Nucleotide-binding</keyword>
<comment type="catalytic activity">
    <reaction evidence="5">
        <text>N(tele)-phospho-L-histidyl/L-threonyl-[pyruvate, phosphate dikinase] + ADP = N(tele)-phospho-L-histidyl/O-phospho-L-threonyl-[pyruvate, phosphate dikinase] + AMP + H(+)</text>
        <dbReference type="Rhea" id="RHEA:43692"/>
        <dbReference type="Rhea" id="RHEA-COMP:10650"/>
        <dbReference type="Rhea" id="RHEA-COMP:10651"/>
        <dbReference type="ChEBI" id="CHEBI:15378"/>
        <dbReference type="ChEBI" id="CHEBI:30013"/>
        <dbReference type="ChEBI" id="CHEBI:61977"/>
        <dbReference type="ChEBI" id="CHEBI:83586"/>
        <dbReference type="ChEBI" id="CHEBI:456215"/>
        <dbReference type="ChEBI" id="CHEBI:456216"/>
        <dbReference type="EC" id="2.7.11.32"/>
    </reaction>
</comment>
<dbReference type="PANTHER" id="PTHR31756:SF3">
    <property type="entry name" value="PYRUVATE, PHOSPHATE DIKINASE REGULATORY PROTEIN 1, CHLOROPLASTIC"/>
    <property type="match status" value="1"/>
</dbReference>
<evidence type="ECO:0000256" key="5">
    <source>
        <dbReference type="HAMAP-Rule" id="MF_00921"/>
    </source>
</evidence>
<dbReference type="AlphaFoldDB" id="A0A927BPG8"/>
<dbReference type="Proteomes" id="UP000621560">
    <property type="component" value="Unassembled WGS sequence"/>
</dbReference>
<dbReference type="Pfam" id="PF03618">
    <property type="entry name" value="Kinase-PPPase"/>
    <property type="match status" value="1"/>
</dbReference>
<accession>A0A927BPG8</accession>
<sequence length="288" mass="32190">MNASDTTHASRTEDERKIIYVCSDAVGETAEAVARATIRQFRDEEMRIRRYGQLRREEEIVAIVREAQSTGGFIAFTLVQPELREMMKEEAQRRGVRIVDVMGPMMQAYIDTMGGLPSRKPGLMHAMDEAYYRRIEAIEFAVQFDDGKDARGLAAAEVVLLGVSRTSKTPLSIFLAHKGIKVANFPLVPEVHAPQELAAPVPGRLLVGLTIQPEHLVKIREERLRAMGLPPLSRYAAMGRIREELDDAAGVMDRLGCRMIDVTDRAIEESASIIAAWLNEKNPQGLHR</sequence>
<organism evidence="6 7">
    <name type="scientific">Paenibacillus sabuli</name>
    <dbReference type="NCBI Taxonomy" id="2772509"/>
    <lineage>
        <taxon>Bacteria</taxon>
        <taxon>Bacillati</taxon>
        <taxon>Bacillota</taxon>
        <taxon>Bacilli</taxon>
        <taxon>Bacillales</taxon>
        <taxon>Paenibacillaceae</taxon>
        <taxon>Paenibacillus</taxon>
    </lineage>
</organism>
<evidence type="ECO:0000256" key="4">
    <source>
        <dbReference type="ARBA" id="ARBA00022777"/>
    </source>
</evidence>
<keyword evidence="1 5" id="KW-0723">Serine/threonine-protein kinase</keyword>
<keyword evidence="7" id="KW-1185">Reference proteome</keyword>
<dbReference type="EMBL" id="JACXIZ010000010">
    <property type="protein sequence ID" value="MBD2844332.1"/>
    <property type="molecule type" value="Genomic_DNA"/>
</dbReference>
<dbReference type="RefSeq" id="WP_190914914.1">
    <property type="nucleotide sequence ID" value="NZ_JACXIZ010000010.1"/>
</dbReference>
<evidence type="ECO:0000313" key="6">
    <source>
        <dbReference type="EMBL" id="MBD2844332.1"/>
    </source>
</evidence>
<name>A0A927BPG8_9BACL</name>
<proteinExistence type="inferred from homology"/>
<keyword evidence="2 5" id="KW-0808">Transferase</keyword>
<keyword evidence="4 5" id="KW-0418">Kinase</keyword>
<feature type="binding site" evidence="5">
    <location>
        <begin position="162"/>
        <end position="169"/>
    </location>
    <ligand>
        <name>ADP</name>
        <dbReference type="ChEBI" id="CHEBI:456216"/>
    </ligand>
</feature>
<dbReference type="PANTHER" id="PTHR31756">
    <property type="entry name" value="PYRUVATE, PHOSPHATE DIKINASE REGULATORY PROTEIN 1, CHLOROPLASTIC"/>
    <property type="match status" value="1"/>
</dbReference>
<reference evidence="6" key="1">
    <citation type="submission" date="2020-09" db="EMBL/GenBank/DDBJ databases">
        <title>A novel bacterium of genus Paenibacillus, isolated from South China Sea.</title>
        <authorList>
            <person name="Huang H."/>
            <person name="Mo K."/>
            <person name="Hu Y."/>
        </authorList>
    </citation>
    <scope>NUCLEOTIDE SEQUENCE</scope>
    <source>
        <strain evidence="6">IB182496</strain>
    </source>
</reference>